<dbReference type="GO" id="GO:0005634">
    <property type="term" value="C:nucleus"/>
    <property type="evidence" value="ECO:0007669"/>
    <property type="project" value="UniProtKB-SubCell"/>
</dbReference>
<comment type="similarity">
    <text evidence="2">Belongs to the RRP1 family.</text>
</comment>
<dbReference type="GO" id="GO:0006364">
    <property type="term" value="P:rRNA processing"/>
    <property type="evidence" value="ECO:0007669"/>
    <property type="project" value="InterPro"/>
</dbReference>
<dbReference type="GO" id="GO:0000278">
    <property type="term" value="P:mitotic cell cycle"/>
    <property type="evidence" value="ECO:0007669"/>
    <property type="project" value="TreeGrafter"/>
</dbReference>
<name>A0A2H3J8S9_WOLCO</name>
<dbReference type="OrthoDB" id="1608002at2759"/>
<evidence type="ECO:0000256" key="5">
    <source>
        <dbReference type="ARBA" id="ARBA00022701"/>
    </source>
</evidence>
<dbReference type="EMBL" id="KB467831">
    <property type="protein sequence ID" value="PCH34048.1"/>
    <property type="molecule type" value="Genomic_DNA"/>
</dbReference>
<dbReference type="GO" id="GO:0031122">
    <property type="term" value="P:cytoplasmic microtubule organization"/>
    <property type="evidence" value="ECO:0007669"/>
    <property type="project" value="TreeGrafter"/>
</dbReference>
<comment type="subcellular location">
    <subcellularLocation>
        <location evidence="8">Cytoplasm</location>
        <location evidence="8">Cytoskeleton</location>
        <location evidence="8">Microtubule organizing center</location>
    </subcellularLocation>
    <subcellularLocation>
        <location evidence="1">Nucleus</location>
    </subcellularLocation>
</comment>
<dbReference type="Gene3D" id="1.20.120.1900">
    <property type="entry name" value="Gamma-tubulin complex, C-terminal domain"/>
    <property type="match status" value="1"/>
</dbReference>
<dbReference type="GO" id="GO:0000930">
    <property type="term" value="C:gamma-tubulin complex"/>
    <property type="evidence" value="ECO:0007669"/>
    <property type="project" value="UniProtKB-ARBA"/>
</dbReference>
<dbReference type="GO" id="GO:0005816">
    <property type="term" value="C:spindle pole body"/>
    <property type="evidence" value="ECO:0007669"/>
    <property type="project" value="UniProtKB-ARBA"/>
</dbReference>
<dbReference type="GO" id="GO:0043015">
    <property type="term" value="F:gamma-tubulin binding"/>
    <property type="evidence" value="ECO:0007669"/>
    <property type="project" value="InterPro"/>
</dbReference>
<keyword evidence="5 8" id="KW-0493">Microtubule</keyword>
<evidence type="ECO:0000256" key="9">
    <source>
        <dbReference type="SAM" id="MobiDB-lite"/>
    </source>
</evidence>
<dbReference type="Proteomes" id="UP000218811">
    <property type="component" value="Unassembled WGS sequence"/>
</dbReference>
<feature type="region of interest" description="Disordered" evidence="9">
    <location>
        <begin position="167"/>
        <end position="190"/>
    </location>
</feature>
<evidence type="ECO:0000256" key="4">
    <source>
        <dbReference type="ARBA" id="ARBA00022490"/>
    </source>
</evidence>
<feature type="domain" description="Gamma tubulin complex component protein N-terminal" evidence="11">
    <location>
        <begin position="211"/>
        <end position="406"/>
    </location>
</feature>
<dbReference type="Pfam" id="PF04130">
    <property type="entry name" value="GCP_C_terminal"/>
    <property type="match status" value="1"/>
</dbReference>
<dbReference type="GO" id="GO:0051225">
    <property type="term" value="P:spindle assembly"/>
    <property type="evidence" value="ECO:0007669"/>
    <property type="project" value="TreeGrafter"/>
</dbReference>
<evidence type="ECO:0000313" key="12">
    <source>
        <dbReference type="EMBL" id="PCH34048.1"/>
    </source>
</evidence>
<dbReference type="AlphaFoldDB" id="A0A2H3J8S9"/>
<gene>
    <name evidence="12" type="ORF">WOLCODRAFT_87225</name>
</gene>
<proteinExistence type="inferred from homology"/>
<dbReference type="InterPro" id="IPR042241">
    <property type="entry name" value="GCP_C_sf"/>
</dbReference>
<dbReference type="Pfam" id="PF17681">
    <property type="entry name" value="GCP_N_terminal"/>
    <property type="match status" value="1"/>
</dbReference>
<dbReference type="InterPro" id="IPR007259">
    <property type="entry name" value="GCP"/>
</dbReference>
<dbReference type="OMA" id="NIAHRTY"/>
<evidence type="ECO:0000256" key="1">
    <source>
        <dbReference type="ARBA" id="ARBA00004123"/>
    </source>
</evidence>
<evidence type="ECO:0000259" key="10">
    <source>
        <dbReference type="Pfam" id="PF04130"/>
    </source>
</evidence>
<accession>A0A2H3J8S9</accession>
<dbReference type="InterPro" id="IPR041470">
    <property type="entry name" value="GCP_N"/>
</dbReference>
<keyword evidence="7" id="KW-0539">Nucleus</keyword>
<dbReference type="STRING" id="742152.A0A2H3J8S9"/>
<dbReference type="Pfam" id="PF05997">
    <property type="entry name" value="Nop52"/>
    <property type="match status" value="1"/>
</dbReference>
<dbReference type="GO" id="GO:0051321">
    <property type="term" value="P:meiotic cell cycle"/>
    <property type="evidence" value="ECO:0007669"/>
    <property type="project" value="TreeGrafter"/>
</dbReference>
<feature type="domain" description="Gamma tubulin complex component C-terminal" evidence="10">
    <location>
        <begin position="421"/>
        <end position="844"/>
    </location>
</feature>
<dbReference type="GO" id="GO:0051011">
    <property type="term" value="F:microtubule minus-end binding"/>
    <property type="evidence" value="ECO:0007669"/>
    <property type="project" value="TreeGrafter"/>
</dbReference>
<dbReference type="GO" id="GO:0000922">
    <property type="term" value="C:spindle pole"/>
    <property type="evidence" value="ECO:0007669"/>
    <property type="project" value="InterPro"/>
</dbReference>
<keyword evidence="13" id="KW-1185">Reference proteome</keyword>
<dbReference type="GO" id="GO:0007020">
    <property type="term" value="P:microtubule nucleation"/>
    <property type="evidence" value="ECO:0007669"/>
    <property type="project" value="InterPro"/>
</dbReference>
<dbReference type="GO" id="GO:0005874">
    <property type="term" value="C:microtubule"/>
    <property type="evidence" value="ECO:0007669"/>
    <property type="project" value="UniProtKB-KW"/>
</dbReference>
<comment type="similarity">
    <text evidence="3 8">Belongs to the TUBGCP family.</text>
</comment>
<keyword evidence="4 8" id="KW-0963">Cytoplasm</keyword>
<dbReference type="PANTHER" id="PTHR19302">
    <property type="entry name" value="GAMMA TUBULIN COMPLEX PROTEIN"/>
    <property type="match status" value="1"/>
</dbReference>
<reference evidence="12 13" key="1">
    <citation type="journal article" date="2012" name="Science">
        <title>The Paleozoic origin of enzymatic lignin decomposition reconstructed from 31 fungal genomes.</title>
        <authorList>
            <person name="Floudas D."/>
            <person name="Binder M."/>
            <person name="Riley R."/>
            <person name="Barry K."/>
            <person name="Blanchette R.A."/>
            <person name="Henrissat B."/>
            <person name="Martinez A.T."/>
            <person name="Otillar R."/>
            <person name="Spatafora J.W."/>
            <person name="Yadav J.S."/>
            <person name="Aerts A."/>
            <person name="Benoit I."/>
            <person name="Boyd A."/>
            <person name="Carlson A."/>
            <person name="Copeland A."/>
            <person name="Coutinho P.M."/>
            <person name="de Vries R.P."/>
            <person name="Ferreira P."/>
            <person name="Findley K."/>
            <person name="Foster B."/>
            <person name="Gaskell J."/>
            <person name="Glotzer D."/>
            <person name="Gorecki P."/>
            <person name="Heitman J."/>
            <person name="Hesse C."/>
            <person name="Hori C."/>
            <person name="Igarashi K."/>
            <person name="Jurgens J.A."/>
            <person name="Kallen N."/>
            <person name="Kersten P."/>
            <person name="Kohler A."/>
            <person name="Kuees U."/>
            <person name="Kumar T.K.A."/>
            <person name="Kuo A."/>
            <person name="LaButti K."/>
            <person name="Larrondo L.F."/>
            <person name="Lindquist E."/>
            <person name="Ling A."/>
            <person name="Lombard V."/>
            <person name="Lucas S."/>
            <person name="Lundell T."/>
            <person name="Martin R."/>
            <person name="McLaughlin D.J."/>
            <person name="Morgenstern I."/>
            <person name="Morin E."/>
            <person name="Murat C."/>
            <person name="Nagy L.G."/>
            <person name="Nolan M."/>
            <person name="Ohm R.A."/>
            <person name="Patyshakuliyeva A."/>
            <person name="Rokas A."/>
            <person name="Ruiz-Duenas F.J."/>
            <person name="Sabat G."/>
            <person name="Salamov A."/>
            <person name="Samejima M."/>
            <person name="Schmutz J."/>
            <person name="Slot J.C."/>
            <person name="St John F."/>
            <person name="Stenlid J."/>
            <person name="Sun H."/>
            <person name="Sun S."/>
            <person name="Syed K."/>
            <person name="Tsang A."/>
            <person name="Wiebenga A."/>
            <person name="Young D."/>
            <person name="Pisabarro A."/>
            <person name="Eastwood D.C."/>
            <person name="Martin F."/>
            <person name="Cullen D."/>
            <person name="Grigoriev I.V."/>
            <person name="Hibbett D.S."/>
        </authorList>
    </citation>
    <scope>NUCLEOTIDE SEQUENCE [LARGE SCALE GENOMIC DNA]</scope>
    <source>
        <strain evidence="12 13">MD-104</strain>
    </source>
</reference>
<evidence type="ECO:0000256" key="6">
    <source>
        <dbReference type="ARBA" id="ARBA00023212"/>
    </source>
</evidence>
<sequence length="866" mass="95000">MSDKPLVQQALASELAEILLTIKTTSLSLAFLRGFWVATVREWNSIDRLRIDKYYMLVRRFVNASFRLLMRAEWDSAACDVYSDILTARGGPLCPDDPRVPASLSYHLADIYLQELEKALGNPPQPLSLPAPLSTLLTPFITLAARTPSNITYQRIQSTLLEPLFSSLKPARHDDEPPSRKRPRLSTPTFSNLRSNACLSDPKSEGALLRDEYEALVVATEARVLARDAGLVARGAFVPLAAVRAAFAEWDAPLAALESLVDALQEQERWPPGPLIDLLLARSHTGIHRVAAIFSRLAEAVQRVWVAQLQAFLVHGSLSEKDPLASKDYALLEGAVPSCVSAQSRESIVYVGRAIGTVRAAKWERQFPRSLAMEHTKILEGVLPQDQYAFDRVISDIRTAVSEWLWLNVLTHKDVEVAVESLANYFLLRNGEFALSLIREIERLKISRLTGRAGPSTMIREQDLHLALLRASLGTTAQHDPSLSHLRMRLPTGPLRPLLPSLAPGPAARDLSASLSHAAEPTAFDDLLLGTPLQLTYAVAWPLDLFLHAGDLAAYGALFAYLAALRRTHTRVHGCWAALSNAQRARRRWTGLGEGGTEEDLGVRRALLRCGWGVVREMSWFLDTLLGYVMTDVVDVEFRRLKRLLLEKTAGDAPVTGSHSATTLPASHSAASNASAGAAAQLDFTTLRQIHTTYLERLLTGSLLSNPPLTAIIRMILEVCDRFVAQVERWGGDVLPALLFEGSLAAGASRVGEMVQERQAVVADINETLHALLESFYEQLSLSTTTQPFSAAADASRSVLYGTSVGNASGFQTFVRPKRGRRGEGDEEVRRHVERLLLRLDFNGGFSKPRAVGSTDGDILGQGGLT</sequence>
<keyword evidence="6 8" id="KW-0206">Cytoskeleton</keyword>
<dbReference type="GO" id="GO:0030688">
    <property type="term" value="C:preribosome, small subunit precursor"/>
    <property type="evidence" value="ECO:0007669"/>
    <property type="project" value="InterPro"/>
</dbReference>
<dbReference type="InterPro" id="IPR040457">
    <property type="entry name" value="GCP_C"/>
</dbReference>
<evidence type="ECO:0000256" key="3">
    <source>
        <dbReference type="ARBA" id="ARBA00010337"/>
    </source>
</evidence>
<protein>
    <recommendedName>
        <fullName evidence="8">Spindle pole body component</fullName>
    </recommendedName>
</protein>
<evidence type="ECO:0000313" key="13">
    <source>
        <dbReference type="Proteomes" id="UP000218811"/>
    </source>
</evidence>
<dbReference type="PANTHER" id="PTHR19302:SF68">
    <property type="entry name" value="SPINDLE POLE BODY COMPONENT"/>
    <property type="match status" value="1"/>
</dbReference>
<evidence type="ECO:0000256" key="8">
    <source>
        <dbReference type="RuleBase" id="RU363050"/>
    </source>
</evidence>
<dbReference type="InterPro" id="IPR010301">
    <property type="entry name" value="RRP1"/>
</dbReference>
<evidence type="ECO:0000259" key="11">
    <source>
        <dbReference type="Pfam" id="PF17681"/>
    </source>
</evidence>
<evidence type="ECO:0000256" key="7">
    <source>
        <dbReference type="ARBA" id="ARBA00023242"/>
    </source>
</evidence>
<evidence type="ECO:0000256" key="2">
    <source>
        <dbReference type="ARBA" id="ARBA00006374"/>
    </source>
</evidence>
<organism evidence="12 13">
    <name type="scientific">Wolfiporia cocos (strain MD-104)</name>
    <name type="common">Brown rot fungus</name>
    <dbReference type="NCBI Taxonomy" id="742152"/>
    <lineage>
        <taxon>Eukaryota</taxon>
        <taxon>Fungi</taxon>
        <taxon>Dikarya</taxon>
        <taxon>Basidiomycota</taxon>
        <taxon>Agaricomycotina</taxon>
        <taxon>Agaricomycetes</taxon>
        <taxon>Polyporales</taxon>
        <taxon>Phaeolaceae</taxon>
        <taxon>Wolfiporia</taxon>
    </lineage>
</organism>